<dbReference type="GO" id="GO:0005886">
    <property type="term" value="C:plasma membrane"/>
    <property type="evidence" value="ECO:0007669"/>
    <property type="project" value="TreeGrafter"/>
</dbReference>
<name>A0AAD5KJ18_9CRUS</name>
<evidence type="ECO:0000256" key="6">
    <source>
        <dbReference type="ARBA" id="ARBA00022989"/>
    </source>
</evidence>
<keyword evidence="3 12" id="KW-0813">Transport</keyword>
<gene>
    <name evidence="14" type="ORF">GHT06_021350</name>
</gene>
<dbReference type="GO" id="GO:0015280">
    <property type="term" value="F:ligand-gated sodium channel activity"/>
    <property type="evidence" value="ECO:0007669"/>
    <property type="project" value="TreeGrafter"/>
</dbReference>
<evidence type="ECO:0000256" key="7">
    <source>
        <dbReference type="ARBA" id="ARBA00023053"/>
    </source>
</evidence>
<proteinExistence type="inferred from homology"/>
<keyword evidence="9 13" id="KW-0472">Membrane</keyword>
<keyword evidence="15" id="KW-1185">Reference proteome</keyword>
<dbReference type="EMBL" id="WJBH02000009">
    <property type="protein sequence ID" value="KAI9553444.1"/>
    <property type="molecule type" value="Genomic_DNA"/>
</dbReference>
<sequence>MTDAAVGHRINPFSIHRSDGDSDEDAWTTAAMAGMIRNRIRPTIMLGGVHQKRQAAGGVLAKKRVKIKERHSEKRKAVSRLGRCVNATTIPPTFGTHLRDFMHATSMHGLKYAAEKEATWIERFLWIALFLACFSTAVFFIMRMWSKWVSSPVIISVESTDFPNSQINFPTVSICNVNQVSNAIVLSLISSKFYRDANMSRENVLDLLGGLMRGGVPDSGEDYITQLEDSIHMGDLTSANLTLFMRNVAQPCSQMLLYCEWQSKPVNCSNIFQLVPSNQGFCCVYNLQTIHLNRKRNRAVPVGQQPVKAYGEGVQMGLTVLLDAQIDDYALTSSFFRGFKVLIHHPEDQPDPSTKGFAVSPGNEVYLGVTASSIFSTEDVRLLAPAARNCRYNNENTLHYFSRYSQSNCLMERMAKTIARQCGCLPFYFLVGDEATPTCRYKKKPCVQSAFHDFHKKDVNCPVNCNTTSYSADISRGQFPNGDFMSSRMARNVHPSIISNESYLQLSLKQITWPFCTSFSAIAAASSIAGTFVTNGRISCPLLEVYWDLVWVSASSA</sequence>
<dbReference type="PANTHER" id="PTHR11690">
    <property type="entry name" value="AMILORIDE-SENSITIVE SODIUM CHANNEL-RELATED"/>
    <property type="match status" value="1"/>
</dbReference>
<reference evidence="14 15" key="1">
    <citation type="submission" date="2022-05" db="EMBL/GenBank/DDBJ databases">
        <title>A multi-omics perspective on studying reproductive biology in Daphnia sinensis.</title>
        <authorList>
            <person name="Jia J."/>
        </authorList>
    </citation>
    <scope>NUCLEOTIDE SEQUENCE [LARGE SCALE GENOMIC DNA]</scope>
    <source>
        <strain evidence="14 15">WSL</strain>
    </source>
</reference>
<dbReference type="Pfam" id="PF00858">
    <property type="entry name" value="ASC"/>
    <property type="match status" value="1"/>
</dbReference>
<dbReference type="PANTHER" id="PTHR11690:SF288">
    <property type="entry name" value="AMILORIDE-SENSITIVE NA+ CHANNEL-RELATED"/>
    <property type="match status" value="1"/>
</dbReference>
<keyword evidence="7" id="KW-0915">Sodium</keyword>
<evidence type="ECO:0000256" key="2">
    <source>
        <dbReference type="ARBA" id="ARBA00007193"/>
    </source>
</evidence>
<accession>A0AAD5KJ18</accession>
<keyword evidence="4 12" id="KW-0894">Sodium channel</keyword>
<evidence type="ECO:0000256" key="9">
    <source>
        <dbReference type="ARBA" id="ARBA00023136"/>
    </source>
</evidence>
<comment type="subcellular location">
    <subcellularLocation>
        <location evidence="1">Membrane</location>
        <topology evidence="1">Multi-pass membrane protein</topology>
    </subcellularLocation>
</comment>
<keyword evidence="10 12" id="KW-0739">Sodium transport</keyword>
<evidence type="ECO:0000256" key="8">
    <source>
        <dbReference type="ARBA" id="ARBA00023065"/>
    </source>
</evidence>
<protein>
    <recommendedName>
        <fullName evidence="16">Sodium channel protein Nach</fullName>
    </recommendedName>
</protein>
<dbReference type="Proteomes" id="UP000820818">
    <property type="component" value="Linkage Group LG9"/>
</dbReference>
<evidence type="ECO:0000256" key="1">
    <source>
        <dbReference type="ARBA" id="ARBA00004141"/>
    </source>
</evidence>
<comment type="caution">
    <text evidence="14">The sequence shown here is derived from an EMBL/GenBank/DDBJ whole genome shotgun (WGS) entry which is preliminary data.</text>
</comment>
<evidence type="ECO:0000256" key="5">
    <source>
        <dbReference type="ARBA" id="ARBA00022692"/>
    </source>
</evidence>
<dbReference type="PRINTS" id="PR01078">
    <property type="entry name" value="AMINACHANNEL"/>
</dbReference>
<keyword evidence="11 12" id="KW-0407">Ion channel</keyword>
<keyword evidence="5 12" id="KW-0812">Transmembrane</keyword>
<comment type="similarity">
    <text evidence="2 12">Belongs to the amiloride-sensitive sodium channel (TC 1.A.6) family.</text>
</comment>
<evidence type="ECO:0000313" key="14">
    <source>
        <dbReference type="EMBL" id="KAI9553444.1"/>
    </source>
</evidence>
<evidence type="ECO:0008006" key="16">
    <source>
        <dbReference type="Google" id="ProtNLM"/>
    </source>
</evidence>
<dbReference type="Gene3D" id="2.60.470.10">
    <property type="entry name" value="Acid-sensing ion channels like domains"/>
    <property type="match status" value="1"/>
</dbReference>
<evidence type="ECO:0000256" key="3">
    <source>
        <dbReference type="ARBA" id="ARBA00022448"/>
    </source>
</evidence>
<evidence type="ECO:0000256" key="4">
    <source>
        <dbReference type="ARBA" id="ARBA00022461"/>
    </source>
</evidence>
<keyword evidence="8 12" id="KW-0406">Ion transport</keyword>
<evidence type="ECO:0000256" key="13">
    <source>
        <dbReference type="SAM" id="Phobius"/>
    </source>
</evidence>
<organism evidence="14 15">
    <name type="scientific">Daphnia sinensis</name>
    <dbReference type="NCBI Taxonomy" id="1820382"/>
    <lineage>
        <taxon>Eukaryota</taxon>
        <taxon>Metazoa</taxon>
        <taxon>Ecdysozoa</taxon>
        <taxon>Arthropoda</taxon>
        <taxon>Crustacea</taxon>
        <taxon>Branchiopoda</taxon>
        <taxon>Diplostraca</taxon>
        <taxon>Cladocera</taxon>
        <taxon>Anomopoda</taxon>
        <taxon>Daphniidae</taxon>
        <taxon>Daphnia</taxon>
        <taxon>Daphnia similis group</taxon>
    </lineage>
</organism>
<evidence type="ECO:0000313" key="15">
    <source>
        <dbReference type="Proteomes" id="UP000820818"/>
    </source>
</evidence>
<evidence type="ECO:0000256" key="11">
    <source>
        <dbReference type="ARBA" id="ARBA00023303"/>
    </source>
</evidence>
<evidence type="ECO:0000256" key="10">
    <source>
        <dbReference type="ARBA" id="ARBA00023201"/>
    </source>
</evidence>
<keyword evidence="6 13" id="KW-1133">Transmembrane helix</keyword>
<evidence type="ECO:0000256" key="12">
    <source>
        <dbReference type="RuleBase" id="RU000679"/>
    </source>
</evidence>
<dbReference type="InterPro" id="IPR001873">
    <property type="entry name" value="ENaC"/>
</dbReference>
<feature type="transmembrane region" description="Helical" evidence="13">
    <location>
        <begin position="124"/>
        <end position="145"/>
    </location>
</feature>
<dbReference type="AlphaFoldDB" id="A0AAD5KJ18"/>